<accession>A0A1L3LIX0</accession>
<evidence type="ECO:0000313" key="1">
    <source>
        <dbReference type="EMBL" id="APG90040.1"/>
    </source>
</evidence>
<name>A0A1L3LIX0_9HYPH</name>
<dbReference type="RefSeq" id="WP_037378699.1">
    <property type="nucleotide sequence ID" value="NZ_CP013107.1"/>
</dbReference>
<evidence type="ECO:0000313" key="2">
    <source>
        <dbReference type="EMBL" id="TCN36495.1"/>
    </source>
</evidence>
<dbReference type="KEGG" id="same:SAMCFNEI73_Ch0715"/>
<dbReference type="EMBL" id="SLVU01000001">
    <property type="protein sequence ID" value="TCN36495.1"/>
    <property type="molecule type" value="Genomic_DNA"/>
</dbReference>
<evidence type="ECO:0000313" key="3">
    <source>
        <dbReference type="Proteomes" id="UP000182306"/>
    </source>
</evidence>
<reference evidence="1 3" key="1">
    <citation type="submission" date="2015-10" db="EMBL/GenBank/DDBJ databases">
        <title>Genomic differences between typical nodule nitrogen-fixing rhizobial strains and those coming from bean seeds.</title>
        <authorList>
            <person name="Peralta H."/>
            <person name="Aguilar-Vera A."/>
            <person name="Diaz R."/>
            <person name="Mora Y."/>
            <person name="Martinez-Batallar G."/>
            <person name="Salazar E."/>
            <person name="Vargas-Lagunas C."/>
            <person name="Encarnacion S."/>
            <person name="Girard L."/>
            <person name="Mora J."/>
        </authorList>
    </citation>
    <scope>NUCLEOTIDE SEQUENCE [LARGE SCALE GENOMIC DNA]</scope>
    <source>
        <strain evidence="1 3">CFNEI 73</strain>
    </source>
</reference>
<sequence length="63" mass="7210">MDMMAMAVLFDMASRNRRSDEEFERRSRGRTETLAENLLAALFRTSRPAERRDDCGGIPCMAP</sequence>
<dbReference type="Proteomes" id="UP000182306">
    <property type="component" value="Chromosome"/>
</dbReference>
<gene>
    <name evidence="2" type="ORF">EV184_101487</name>
    <name evidence="1" type="ORF">SAMCFNEI73_Ch0715</name>
</gene>
<keyword evidence="3" id="KW-1185">Reference proteome</keyword>
<protein>
    <submittedName>
        <fullName evidence="1">Uncharacterized protein</fullName>
    </submittedName>
</protein>
<proteinExistence type="predicted"/>
<dbReference type="Proteomes" id="UP000295043">
    <property type="component" value="Unassembled WGS sequence"/>
</dbReference>
<dbReference type="AlphaFoldDB" id="A0A1L3LIX0"/>
<reference evidence="2 4" key="2">
    <citation type="submission" date="2019-03" db="EMBL/GenBank/DDBJ databases">
        <title>Genomic Encyclopedia of Type Strains, Phase IV (KMG-V): Genome sequencing to study the core and pangenomes of soil and plant-associated prokaryotes.</title>
        <authorList>
            <person name="Whitman W."/>
        </authorList>
    </citation>
    <scope>NUCLEOTIDE SEQUENCE [LARGE SCALE GENOMIC DNA]</scope>
    <source>
        <strain evidence="2 4">23C40</strain>
    </source>
</reference>
<evidence type="ECO:0000313" key="4">
    <source>
        <dbReference type="Proteomes" id="UP000295043"/>
    </source>
</evidence>
<organism evidence="1 3">
    <name type="scientific">Sinorhizobium americanum</name>
    <dbReference type="NCBI Taxonomy" id="194963"/>
    <lineage>
        <taxon>Bacteria</taxon>
        <taxon>Pseudomonadati</taxon>
        <taxon>Pseudomonadota</taxon>
        <taxon>Alphaproteobacteria</taxon>
        <taxon>Hyphomicrobiales</taxon>
        <taxon>Rhizobiaceae</taxon>
        <taxon>Sinorhizobium/Ensifer group</taxon>
        <taxon>Sinorhizobium</taxon>
    </lineage>
</organism>
<dbReference type="EMBL" id="CP013107">
    <property type="protein sequence ID" value="APG90040.1"/>
    <property type="molecule type" value="Genomic_DNA"/>
</dbReference>